<feature type="non-terminal residue" evidence="2">
    <location>
        <position position="95"/>
    </location>
</feature>
<feature type="compositionally biased region" description="Basic residues" evidence="1">
    <location>
        <begin position="25"/>
        <end position="35"/>
    </location>
</feature>
<sequence length="95" mass="10507">SAMKPTKNDGITPTKTSTTRNDYSKKRRVASRQRKLTLVTTTLITTKPKAPPETTTQKKEELVSQTRNAIEQKAKTSQSPLKSTADSITPMKTDS</sequence>
<reference evidence="2 3" key="1">
    <citation type="submission" date="2021-06" db="EMBL/GenBank/DDBJ databases">
        <authorList>
            <person name="Kallberg Y."/>
            <person name="Tangrot J."/>
            <person name="Rosling A."/>
        </authorList>
    </citation>
    <scope>NUCLEOTIDE SEQUENCE [LARGE SCALE GENOMIC DNA]</scope>
    <source>
        <strain evidence="2 3">120-4 pot B 10/14</strain>
    </source>
</reference>
<name>A0ABN7XRJ7_GIGMA</name>
<organism evidence="2 3">
    <name type="scientific">Gigaspora margarita</name>
    <dbReference type="NCBI Taxonomy" id="4874"/>
    <lineage>
        <taxon>Eukaryota</taxon>
        <taxon>Fungi</taxon>
        <taxon>Fungi incertae sedis</taxon>
        <taxon>Mucoromycota</taxon>
        <taxon>Glomeromycotina</taxon>
        <taxon>Glomeromycetes</taxon>
        <taxon>Diversisporales</taxon>
        <taxon>Gigasporaceae</taxon>
        <taxon>Gigaspora</taxon>
    </lineage>
</organism>
<accession>A0ABN7XRJ7</accession>
<proteinExistence type="predicted"/>
<feature type="compositionally biased region" description="Low complexity" evidence="1">
    <location>
        <begin position="36"/>
        <end position="55"/>
    </location>
</feature>
<dbReference type="Proteomes" id="UP000789901">
    <property type="component" value="Unassembled WGS sequence"/>
</dbReference>
<gene>
    <name evidence="2" type="ORF">GMARGA_LOCUS45495</name>
</gene>
<protein>
    <submittedName>
        <fullName evidence="2">5227_t:CDS:1</fullName>
    </submittedName>
</protein>
<comment type="caution">
    <text evidence="2">The sequence shown here is derived from an EMBL/GenBank/DDBJ whole genome shotgun (WGS) entry which is preliminary data.</text>
</comment>
<keyword evidence="3" id="KW-1185">Reference proteome</keyword>
<evidence type="ECO:0000313" key="3">
    <source>
        <dbReference type="Proteomes" id="UP000789901"/>
    </source>
</evidence>
<feature type="compositionally biased region" description="Polar residues" evidence="1">
    <location>
        <begin position="9"/>
        <end position="21"/>
    </location>
</feature>
<evidence type="ECO:0000313" key="2">
    <source>
        <dbReference type="EMBL" id="CAG8856674.1"/>
    </source>
</evidence>
<feature type="region of interest" description="Disordered" evidence="1">
    <location>
        <begin position="1"/>
        <end position="95"/>
    </location>
</feature>
<feature type="non-terminal residue" evidence="2">
    <location>
        <position position="1"/>
    </location>
</feature>
<feature type="compositionally biased region" description="Polar residues" evidence="1">
    <location>
        <begin position="63"/>
        <end position="95"/>
    </location>
</feature>
<dbReference type="EMBL" id="CAJVQB010162465">
    <property type="protein sequence ID" value="CAG8856674.1"/>
    <property type="molecule type" value="Genomic_DNA"/>
</dbReference>
<evidence type="ECO:0000256" key="1">
    <source>
        <dbReference type="SAM" id="MobiDB-lite"/>
    </source>
</evidence>